<dbReference type="WormBase" id="T27B7.7a">
    <property type="protein sequence ID" value="CE47613"/>
    <property type="gene ID" value="WBGene00020853"/>
    <property type="gene designation" value="fbxa-137"/>
</dbReference>
<dbReference type="InParanoid" id="O16666"/>
<dbReference type="RefSeq" id="NP_503625.2">
    <property type="nucleotide sequence ID" value="NM_071224.4"/>
</dbReference>
<evidence type="ECO:0000259" key="1">
    <source>
        <dbReference type="Pfam" id="PF01827"/>
    </source>
</evidence>
<dbReference type="GeneID" id="188978"/>
<dbReference type="InterPro" id="IPR002900">
    <property type="entry name" value="DUF38/FTH_CAE_spp"/>
</dbReference>
<dbReference type="OMA" id="REIEWEG"/>
<dbReference type="PANTHER" id="PTHR23015">
    <property type="entry name" value="UNCHARACTERIZED C.ELEGANS PROTEIN"/>
    <property type="match status" value="1"/>
</dbReference>
<sequence length="353" mass="41628">MQVDTLNWSALPLGFKQKVVNILDFETRNSLLRCSKTDHQIVGKCPVAYQQLEISTNHKFLTSQHKNTKFAFKIKALSFQNKFFWQTRYLEKQDAVDHFMILFKNRNSFVQSVRIKNGRDIESFLYHLLLRMRKEQEENNCRVKIKAREIEWEGGFRTEYVYLLELLSYFDTSVLRIIKIKSYYMLRDAVDRLIATKQFRNAKEVHICPMMRIPIEPFLHLDSFEISMTSVKSDDVVTLMKKFQQKLTPNNCHFRLTNEEKLEDDFLNDVFQKLGIAGDGPERESISTDEKNHISKFPTVEEKSWLLVKFEEYSVFGVIVSSDFLASLKYDVLIFMTLRELGFDCNCPLLSLE</sequence>
<dbReference type="KEGG" id="cel:CELE_T27B7.7"/>
<organism evidence="2 3">
    <name type="scientific">Caenorhabditis elegans</name>
    <dbReference type="NCBI Taxonomy" id="6239"/>
    <lineage>
        <taxon>Eukaryota</taxon>
        <taxon>Metazoa</taxon>
        <taxon>Ecdysozoa</taxon>
        <taxon>Nematoda</taxon>
        <taxon>Chromadorea</taxon>
        <taxon>Rhabditida</taxon>
        <taxon>Rhabditina</taxon>
        <taxon>Rhabditomorpha</taxon>
        <taxon>Rhabditoidea</taxon>
        <taxon>Rhabditidae</taxon>
        <taxon>Peloderinae</taxon>
        <taxon>Caenorhabditis</taxon>
    </lineage>
</organism>
<keyword evidence="3" id="KW-1185">Reference proteome</keyword>
<dbReference type="CTD" id="188978"/>
<dbReference type="FunCoup" id="O16666">
    <property type="interactions" value="309"/>
</dbReference>
<dbReference type="InterPro" id="IPR040161">
    <property type="entry name" value="FB224"/>
</dbReference>
<dbReference type="Pfam" id="PF01827">
    <property type="entry name" value="FTH"/>
    <property type="match status" value="1"/>
</dbReference>
<dbReference type="HOGENOM" id="CLU_055882_0_0_1"/>
<dbReference type="Proteomes" id="UP000001940">
    <property type="component" value="Chromosome V"/>
</dbReference>
<dbReference type="PaxDb" id="6239-T27B7.7"/>
<dbReference type="PANTHER" id="PTHR23015:SF24">
    <property type="entry name" value="DUF38 DOMAIN-CONTAINING PROTEIN"/>
    <property type="match status" value="1"/>
</dbReference>
<evidence type="ECO:0000313" key="4">
    <source>
        <dbReference type="WormBase" id="T27B7.7a"/>
    </source>
</evidence>
<dbReference type="Bgee" id="WBGene00020853">
    <property type="expression patterns" value="Expressed in pharyngeal muscle cell (C elegans) and 3 other cell types or tissues"/>
</dbReference>
<gene>
    <name evidence="2 4" type="primary">fbxa-137</name>
    <name evidence="2" type="ORF">CELE_T27B7.7</name>
    <name evidence="4" type="ORF">T27B7.7</name>
</gene>
<feature type="domain" description="DUF38" evidence="1">
    <location>
        <begin position="162"/>
        <end position="272"/>
    </location>
</feature>
<name>O16666_CAEEL</name>
<dbReference type="eggNOG" id="ENOG502TITP">
    <property type="taxonomic scope" value="Eukaryota"/>
</dbReference>
<protein>
    <submittedName>
        <fullName evidence="2">DUF38 domain-containing protein</fullName>
    </submittedName>
</protein>
<reference evidence="2 3" key="1">
    <citation type="journal article" date="1998" name="Science">
        <title>Genome sequence of the nematode C. elegans: a platform for investigating biology.</title>
        <authorList>
            <consortium name="The C. elegans sequencing consortium"/>
            <person name="Sulson J.E."/>
            <person name="Waterston R."/>
        </authorList>
    </citation>
    <scope>NUCLEOTIDE SEQUENCE [LARGE SCALE GENOMIC DNA]</scope>
    <source>
        <strain evidence="2 3">Bristol N2</strain>
    </source>
</reference>
<dbReference type="PIR" id="A88969">
    <property type="entry name" value="A88969"/>
</dbReference>
<evidence type="ECO:0000313" key="3">
    <source>
        <dbReference type="Proteomes" id="UP000001940"/>
    </source>
</evidence>
<dbReference type="AlphaFoldDB" id="O16666"/>
<accession>O16666</accession>
<dbReference type="UCSC" id="T27B7.7">
    <property type="organism name" value="c. elegans"/>
</dbReference>
<evidence type="ECO:0000313" key="2">
    <source>
        <dbReference type="EMBL" id="CCD74248.2"/>
    </source>
</evidence>
<proteinExistence type="predicted"/>
<dbReference type="AGR" id="WB:WBGene00020853"/>
<dbReference type="OrthoDB" id="5829485at2759"/>
<dbReference type="PhylomeDB" id="O16666"/>
<dbReference type="EMBL" id="BX284605">
    <property type="protein sequence ID" value="CCD74248.2"/>
    <property type="molecule type" value="Genomic_DNA"/>
</dbReference>